<comment type="caution">
    <text evidence="3">The sequence shown here is derived from an EMBL/GenBank/DDBJ whole genome shotgun (WGS) entry which is preliminary data.</text>
</comment>
<proteinExistence type="predicted"/>
<dbReference type="SUPFAM" id="SSF82171">
    <property type="entry name" value="DPP6 N-terminal domain-like"/>
    <property type="match status" value="1"/>
</dbReference>
<accession>A0ABX0A2R2</accession>
<evidence type="ECO:0000256" key="2">
    <source>
        <dbReference type="SAM" id="SignalP"/>
    </source>
</evidence>
<sequence length="226" mass="25637">MKKLRLLIVLLIAFVLTACGTAEEENSASKNEETSQVENNSNNTETNSEEDESTIEEETEDVELYSIELNNENNTVELKKEGEDTAVLSDQYPSEPVKSPNGQHAAYLAPFEWEELSDLYIVDLKEGSQKKLIEGNSESKPKNVIWENDEHVLVILGYPYGTVSIGGNIYRVNIETGNQEQLTDYEDETQITDFHIEDGTLHYSGIKYTDDEMNEHEEYSNQISLQ</sequence>
<dbReference type="InterPro" id="IPR028102">
    <property type="entry name" value="DUF4652"/>
</dbReference>
<protein>
    <submittedName>
        <fullName evidence="3">DUF4652 domain-containing protein</fullName>
    </submittedName>
</protein>
<feature type="region of interest" description="Disordered" evidence="1">
    <location>
        <begin position="23"/>
        <end position="59"/>
    </location>
</feature>
<feature type="chain" id="PRO_5045892577" evidence="2">
    <location>
        <begin position="19"/>
        <end position="226"/>
    </location>
</feature>
<feature type="compositionally biased region" description="Acidic residues" evidence="1">
    <location>
        <begin position="47"/>
        <end position="59"/>
    </location>
</feature>
<organism evidence="3 4">
    <name type="scientific">Pallidibacillus pasinlerensis</name>
    <dbReference type="NCBI Taxonomy" id="2703818"/>
    <lineage>
        <taxon>Bacteria</taxon>
        <taxon>Bacillati</taxon>
        <taxon>Bacillota</taxon>
        <taxon>Bacilli</taxon>
        <taxon>Bacillales</taxon>
        <taxon>Bacillaceae</taxon>
        <taxon>Pallidibacillus</taxon>
    </lineage>
</organism>
<feature type="signal peptide" evidence="2">
    <location>
        <begin position="1"/>
        <end position="18"/>
    </location>
</feature>
<evidence type="ECO:0000256" key="1">
    <source>
        <dbReference type="SAM" id="MobiDB-lite"/>
    </source>
</evidence>
<keyword evidence="4" id="KW-1185">Reference proteome</keyword>
<dbReference type="Gene3D" id="2.40.128.660">
    <property type="entry name" value="Uncharacterised protein PF15525, DUF4652"/>
    <property type="match status" value="1"/>
</dbReference>
<dbReference type="PROSITE" id="PS51257">
    <property type="entry name" value="PROKAR_LIPOPROTEIN"/>
    <property type="match status" value="1"/>
</dbReference>
<dbReference type="Proteomes" id="UP000743899">
    <property type="component" value="Unassembled WGS sequence"/>
</dbReference>
<evidence type="ECO:0000313" key="3">
    <source>
        <dbReference type="EMBL" id="NCU16806.1"/>
    </source>
</evidence>
<gene>
    <name evidence="3" type="ORF">GW534_03330</name>
</gene>
<reference evidence="3 4" key="1">
    <citation type="submission" date="2020-01" db="EMBL/GenBank/DDBJ databases">
        <title>A novel Bacillus sp. from Pasinler.</title>
        <authorList>
            <person name="Adiguzel A."/>
            <person name="Ay H."/>
            <person name="Baltaci M.O."/>
        </authorList>
    </citation>
    <scope>NUCLEOTIDE SEQUENCE [LARGE SCALE GENOMIC DNA]</scope>
    <source>
        <strain evidence="3 4">P1</strain>
    </source>
</reference>
<dbReference type="Pfam" id="PF15525">
    <property type="entry name" value="DUF4652"/>
    <property type="match status" value="1"/>
</dbReference>
<name>A0ABX0A2R2_9BACI</name>
<keyword evidence="2" id="KW-0732">Signal</keyword>
<evidence type="ECO:0000313" key="4">
    <source>
        <dbReference type="Proteomes" id="UP000743899"/>
    </source>
</evidence>
<dbReference type="EMBL" id="JAACYS010000009">
    <property type="protein sequence ID" value="NCU16806.1"/>
    <property type="molecule type" value="Genomic_DNA"/>
</dbReference>
<dbReference type="RefSeq" id="WP_161919643.1">
    <property type="nucleotide sequence ID" value="NZ_JAACYS010000009.1"/>
</dbReference>
<feature type="compositionally biased region" description="Low complexity" evidence="1">
    <location>
        <begin position="34"/>
        <end position="46"/>
    </location>
</feature>